<dbReference type="AlphaFoldDB" id="A0A9N7R437"/>
<dbReference type="PANTHER" id="PTHR15503:SF22">
    <property type="entry name" value="TRANSPOSON TY3-I GAG POLYPROTEIN"/>
    <property type="match status" value="1"/>
</dbReference>
<dbReference type="CDD" id="cd00303">
    <property type="entry name" value="retropepsin_like"/>
    <property type="match status" value="1"/>
</dbReference>
<evidence type="ECO:0008006" key="3">
    <source>
        <dbReference type="Google" id="ProtNLM"/>
    </source>
</evidence>
<evidence type="ECO:0000313" key="1">
    <source>
        <dbReference type="EMBL" id="CAA0810670.1"/>
    </source>
</evidence>
<keyword evidence="2" id="KW-1185">Reference proteome</keyword>
<dbReference type="InterPro" id="IPR021109">
    <property type="entry name" value="Peptidase_aspartic_dom_sf"/>
</dbReference>
<dbReference type="InterPro" id="IPR032567">
    <property type="entry name" value="RTL1-rel"/>
</dbReference>
<gene>
    <name evidence="1" type="ORF">SHERM_12218</name>
</gene>
<dbReference type="SUPFAM" id="SSF50630">
    <property type="entry name" value="Acid proteases"/>
    <property type="match status" value="1"/>
</dbReference>
<sequence>RLTVEEMARRREKGLCFKCEERFTPGHKCKQNFLIEFVDAGDEEPEFVEERETEEVEVLDDEAEISVHAMAGTKGSRTMRLPAWVKDRRVTVLVDNGSSHNFINTTLSHKLKLPTSMVEPFEVRVANGERLRCSKVYRGVPIKFQGVTVKADLFALPLVGPDMVLGVQWLEGLGDVTINYRKGVMKFETDDGLVTLKANEGSTKEVGLKSIEK</sequence>
<dbReference type="EMBL" id="CACSLK010006441">
    <property type="protein sequence ID" value="CAA0810670.1"/>
    <property type="molecule type" value="Genomic_DNA"/>
</dbReference>
<dbReference type="Proteomes" id="UP001153555">
    <property type="component" value="Unassembled WGS sequence"/>
</dbReference>
<feature type="non-terminal residue" evidence="1">
    <location>
        <position position="1"/>
    </location>
</feature>
<dbReference type="Pfam" id="PF08284">
    <property type="entry name" value="RVP_2"/>
    <property type="match status" value="1"/>
</dbReference>
<evidence type="ECO:0000313" key="2">
    <source>
        <dbReference type="Proteomes" id="UP001153555"/>
    </source>
</evidence>
<dbReference type="OrthoDB" id="913707at2759"/>
<dbReference type="PANTHER" id="PTHR15503">
    <property type="entry name" value="LDOC1 RELATED"/>
    <property type="match status" value="1"/>
</dbReference>
<protein>
    <recommendedName>
        <fullName evidence="3">Ty3-gypsy retrotransposon protein</fullName>
    </recommendedName>
</protein>
<dbReference type="Gene3D" id="2.40.70.10">
    <property type="entry name" value="Acid Proteases"/>
    <property type="match status" value="1"/>
</dbReference>
<organism evidence="1 2">
    <name type="scientific">Striga hermonthica</name>
    <name type="common">Purple witchweed</name>
    <name type="synonym">Buchnera hermonthica</name>
    <dbReference type="NCBI Taxonomy" id="68872"/>
    <lineage>
        <taxon>Eukaryota</taxon>
        <taxon>Viridiplantae</taxon>
        <taxon>Streptophyta</taxon>
        <taxon>Embryophyta</taxon>
        <taxon>Tracheophyta</taxon>
        <taxon>Spermatophyta</taxon>
        <taxon>Magnoliopsida</taxon>
        <taxon>eudicotyledons</taxon>
        <taxon>Gunneridae</taxon>
        <taxon>Pentapetalae</taxon>
        <taxon>asterids</taxon>
        <taxon>lamiids</taxon>
        <taxon>Lamiales</taxon>
        <taxon>Orobanchaceae</taxon>
        <taxon>Buchnereae</taxon>
        <taxon>Striga</taxon>
    </lineage>
</organism>
<accession>A0A9N7R437</accession>
<reference evidence="1" key="1">
    <citation type="submission" date="2019-12" db="EMBL/GenBank/DDBJ databases">
        <authorList>
            <person name="Scholes J."/>
        </authorList>
    </citation>
    <scope>NUCLEOTIDE SEQUENCE</scope>
</reference>
<name>A0A9N7R437_STRHE</name>
<comment type="caution">
    <text evidence="1">The sequence shown here is derived from an EMBL/GenBank/DDBJ whole genome shotgun (WGS) entry which is preliminary data.</text>
</comment>
<feature type="non-terminal residue" evidence="1">
    <location>
        <position position="213"/>
    </location>
</feature>
<proteinExistence type="predicted"/>